<gene>
    <name evidence="1" type="ORF">SAMN06295937_1002253</name>
</gene>
<dbReference type="RefSeq" id="WP_139375639.1">
    <property type="nucleotide sequence ID" value="NZ_FUYP01000002.1"/>
</dbReference>
<organism evidence="1 2">
    <name type="scientific">Sphingopyxis flava</name>
    <dbReference type="NCBI Taxonomy" id="1507287"/>
    <lineage>
        <taxon>Bacteria</taxon>
        <taxon>Pseudomonadati</taxon>
        <taxon>Pseudomonadota</taxon>
        <taxon>Alphaproteobacteria</taxon>
        <taxon>Sphingomonadales</taxon>
        <taxon>Sphingomonadaceae</taxon>
        <taxon>Sphingopyxis</taxon>
    </lineage>
</organism>
<dbReference type="AlphaFoldDB" id="A0A1T5A6D5"/>
<dbReference type="EMBL" id="FUYP01000002">
    <property type="protein sequence ID" value="SKB30317.1"/>
    <property type="molecule type" value="Genomic_DNA"/>
</dbReference>
<evidence type="ECO:0000313" key="1">
    <source>
        <dbReference type="EMBL" id="SKB30317.1"/>
    </source>
</evidence>
<dbReference type="Proteomes" id="UP000190044">
    <property type="component" value="Unassembled WGS sequence"/>
</dbReference>
<reference evidence="2" key="1">
    <citation type="submission" date="2017-02" db="EMBL/GenBank/DDBJ databases">
        <authorList>
            <person name="Varghese N."/>
            <person name="Submissions S."/>
        </authorList>
    </citation>
    <scope>NUCLEOTIDE SEQUENCE [LARGE SCALE GENOMIC DNA]</scope>
    <source>
        <strain evidence="2">R11H</strain>
    </source>
</reference>
<dbReference type="OrthoDB" id="7449286at2"/>
<name>A0A1T5A6D5_9SPHN</name>
<protein>
    <submittedName>
        <fullName evidence="1">Uncharacterized protein</fullName>
    </submittedName>
</protein>
<sequence>MKFVEVVEWTAKDGALHFALKGDDEALHRIEVGLECAPVLASALVAELEKSGGQDGEAQLIRPVGMQTGKTEQNEPMLFMRLQGGAELPLVFKRESLGVLISELQKLKSLIEPGGQILWR</sequence>
<evidence type="ECO:0000313" key="2">
    <source>
        <dbReference type="Proteomes" id="UP000190044"/>
    </source>
</evidence>
<keyword evidence="2" id="KW-1185">Reference proteome</keyword>
<accession>A0A1T5A6D5</accession>
<proteinExistence type="predicted"/>